<dbReference type="GO" id="GO:0016763">
    <property type="term" value="F:pentosyltransferase activity"/>
    <property type="evidence" value="ECO:0007669"/>
    <property type="project" value="TreeGrafter"/>
</dbReference>
<evidence type="ECO:0000256" key="8">
    <source>
        <dbReference type="SAM" id="Phobius"/>
    </source>
</evidence>
<evidence type="ECO:0000256" key="4">
    <source>
        <dbReference type="ARBA" id="ARBA00022679"/>
    </source>
</evidence>
<dbReference type="PANTHER" id="PTHR33908">
    <property type="entry name" value="MANNOSYLTRANSFERASE YKCB-RELATED"/>
    <property type="match status" value="1"/>
</dbReference>
<feature type="transmembrane region" description="Helical" evidence="8">
    <location>
        <begin position="378"/>
        <end position="397"/>
    </location>
</feature>
<keyword evidence="7 8" id="KW-0472">Membrane</keyword>
<evidence type="ECO:0000256" key="6">
    <source>
        <dbReference type="ARBA" id="ARBA00022989"/>
    </source>
</evidence>
<feature type="transmembrane region" description="Helical" evidence="8">
    <location>
        <begin position="176"/>
        <end position="201"/>
    </location>
</feature>
<dbReference type="InterPro" id="IPR050297">
    <property type="entry name" value="LipidA_mod_glycosyltrf_83"/>
</dbReference>
<dbReference type="Proteomes" id="UP000034096">
    <property type="component" value="Unassembled WGS sequence"/>
</dbReference>
<evidence type="ECO:0000313" key="10">
    <source>
        <dbReference type="EMBL" id="KKQ53817.1"/>
    </source>
</evidence>
<evidence type="ECO:0000259" key="9">
    <source>
        <dbReference type="Pfam" id="PF13231"/>
    </source>
</evidence>
<keyword evidence="3" id="KW-0328">Glycosyltransferase</keyword>
<feature type="transmembrane region" description="Helical" evidence="8">
    <location>
        <begin position="318"/>
        <end position="335"/>
    </location>
</feature>
<feature type="transmembrane region" description="Helical" evidence="8">
    <location>
        <begin position="88"/>
        <end position="109"/>
    </location>
</feature>
<evidence type="ECO:0000256" key="7">
    <source>
        <dbReference type="ARBA" id="ARBA00023136"/>
    </source>
</evidence>
<feature type="transmembrane region" description="Helical" evidence="8">
    <location>
        <begin position="14"/>
        <end position="32"/>
    </location>
</feature>
<dbReference type="InterPro" id="IPR038731">
    <property type="entry name" value="RgtA/B/C-like"/>
</dbReference>
<reference evidence="10 11" key="1">
    <citation type="journal article" date="2015" name="Nature">
        <title>rRNA introns, odd ribosomes, and small enigmatic genomes across a large radiation of phyla.</title>
        <authorList>
            <person name="Brown C.T."/>
            <person name="Hug L.A."/>
            <person name="Thomas B.C."/>
            <person name="Sharon I."/>
            <person name="Castelle C.J."/>
            <person name="Singh A."/>
            <person name="Wilkins M.J."/>
            <person name="Williams K.H."/>
            <person name="Banfield J.F."/>
        </authorList>
    </citation>
    <scope>NUCLEOTIDE SEQUENCE [LARGE SCALE GENOMIC DNA]</scope>
</reference>
<feature type="transmembrane region" description="Helical" evidence="8">
    <location>
        <begin position="115"/>
        <end position="132"/>
    </location>
</feature>
<dbReference type="STRING" id="1618583.US75_C0048G0004"/>
<evidence type="ECO:0000256" key="1">
    <source>
        <dbReference type="ARBA" id="ARBA00004651"/>
    </source>
</evidence>
<gene>
    <name evidence="10" type="ORF">US75_C0048G0004</name>
</gene>
<dbReference type="GO" id="GO:0009103">
    <property type="term" value="P:lipopolysaccharide biosynthetic process"/>
    <property type="evidence" value="ECO:0007669"/>
    <property type="project" value="UniProtKB-ARBA"/>
</dbReference>
<evidence type="ECO:0000313" key="11">
    <source>
        <dbReference type="Proteomes" id="UP000034096"/>
    </source>
</evidence>
<dbReference type="GO" id="GO:0005886">
    <property type="term" value="C:plasma membrane"/>
    <property type="evidence" value="ECO:0007669"/>
    <property type="project" value="UniProtKB-SubCell"/>
</dbReference>
<dbReference type="Pfam" id="PF13231">
    <property type="entry name" value="PMT_2"/>
    <property type="match status" value="1"/>
</dbReference>
<feature type="transmembrane region" description="Helical" evidence="8">
    <location>
        <begin position="62"/>
        <end position="81"/>
    </location>
</feature>
<keyword evidence="4" id="KW-0808">Transferase</keyword>
<comment type="subcellular location">
    <subcellularLocation>
        <location evidence="1">Cell membrane</location>
        <topology evidence="1">Multi-pass membrane protein</topology>
    </subcellularLocation>
</comment>
<feature type="transmembrane region" description="Helical" evidence="8">
    <location>
        <begin position="292"/>
        <end position="309"/>
    </location>
</feature>
<protein>
    <recommendedName>
        <fullName evidence="9">Glycosyltransferase RgtA/B/C/D-like domain-containing protein</fullName>
    </recommendedName>
</protein>
<evidence type="ECO:0000256" key="3">
    <source>
        <dbReference type="ARBA" id="ARBA00022676"/>
    </source>
</evidence>
<accession>A0A0G0IGS0</accession>
<sequence length="516" mass="59017">MLIDKYKRNILKNIDNYLIYLIILLGLFLRLYKLDNIPAEIWGDIVEGMDFMTPILEGKFPFHYVLGNGPIFFYIASLFSLIVGFNFLALKVTSVVFGLLLVFGGYLFARELFNKEIALITAFLLAVSKWPVIYSRLGLMNIMIPTVISYIFYFLLKSINNKNPTFLLYCSLLLGLGLYIYPAFIIVPPVFFLTLIIFALNKDFKKILPIKKYLMVSLIVFFLLSTPFILSFDKFGFGDTNSYFGSKFLVASGTLAPDFINRFYSNIVKHLLMFNYKGDACFRINPTNSPQLDLVSGIFFIVGIIYLLFSKIECKKQFLLFIPLIAFQLPSLLVLNVRTDVPSATRSIGIIPFLYVIIALGINFIIGKADLIQKNKNLFLTIIFSCITILNIKQVFVDYSKGLPHKNTPFGRIIADKIDGLTYGIQPYVYSCCWGDWGQPEPGGITYALKRTRDINFIPRGENLCLYLPDDTDYYLILDPNYKHLLKDGLLCGFKIDHEEVVSKYNDVVFIGVWNY</sequence>
<name>A0A0G0IGS0_9BACT</name>
<keyword evidence="6 8" id="KW-1133">Transmembrane helix</keyword>
<feature type="transmembrane region" description="Helical" evidence="8">
    <location>
        <begin position="347"/>
        <end position="366"/>
    </location>
</feature>
<feature type="transmembrane region" description="Helical" evidence="8">
    <location>
        <begin position="213"/>
        <end position="232"/>
    </location>
</feature>
<dbReference type="EMBL" id="LBUE01000048">
    <property type="protein sequence ID" value="KKQ53817.1"/>
    <property type="molecule type" value="Genomic_DNA"/>
</dbReference>
<keyword evidence="2" id="KW-1003">Cell membrane</keyword>
<dbReference type="AlphaFoldDB" id="A0A0G0IGS0"/>
<feature type="domain" description="Glycosyltransferase RgtA/B/C/D-like" evidence="9">
    <location>
        <begin position="69"/>
        <end position="225"/>
    </location>
</feature>
<proteinExistence type="predicted"/>
<feature type="transmembrane region" description="Helical" evidence="8">
    <location>
        <begin position="139"/>
        <end position="156"/>
    </location>
</feature>
<comment type="caution">
    <text evidence="10">The sequence shown here is derived from an EMBL/GenBank/DDBJ whole genome shotgun (WGS) entry which is preliminary data.</text>
</comment>
<evidence type="ECO:0000256" key="5">
    <source>
        <dbReference type="ARBA" id="ARBA00022692"/>
    </source>
</evidence>
<dbReference type="PANTHER" id="PTHR33908:SF11">
    <property type="entry name" value="MEMBRANE PROTEIN"/>
    <property type="match status" value="1"/>
</dbReference>
<organism evidence="10 11">
    <name type="scientific">Candidatus Woesebacteria bacterium GW2011_GWC1_38_13</name>
    <dbReference type="NCBI Taxonomy" id="1618583"/>
    <lineage>
        <taxon>Bacteria</taxon>
        <taxon>Candidatus Woeseibacteriota</taxon>
    </lineage>
</organism>
<evidence type="ECO:0000256" key="2">
    <source>
        <dbReference type="ARBA" id="ARBA00022475"/>
    </source>
</evidence>
<keyword evidence="5 8" id="KW-0812">Transmembrane</keyword>